<keyword evidence="3" id="KW-1185">Reference proteome</keyword>
<reference evidence="2" key="1">
    <citation type="submission" date="2020-06" db="EMBL/GenBank/DDBJ databases">
        <title>Draft genome of Bugula neritina, a colonial animal packing powerful symbionts and potential medicines.</title>
        <authorList>
            <person name="Rayko M."/>
        </authorList>
    </citation>
    <scope>NUCLEOTIDE SEQUENCE [LARGE SCALE GENOMIC DNA]</scope>
    <source>
        <strain evidence="2">Kwan_BN1</strain>
    </source>
</reference>
<comment type="caution">
    <text evidence="2">The sequence shown here is derived from an EMBL/GenBank/DDBJ whole genome shotgun (WGS) entry which is preliminary data.</text>
</comment>
<dbReference type="PANTHER" id="PTHR37916:SF1">
    <property type="entry name" value="COPPER ACQUISITION FACTOR BIM1-LIKE DOMAIN-CONTAINING PROTEIN"/>
    <property type="match status" value="1"/>
</dbReference>
<name>A0A7J7IWX8_BUGNE</name>
<sequence length="151" mass="16469">MFNYIILLSCAVIVSSHLCLINPHQRGPLGGLNVPGAEDLDCNLTAPPCGGRPREQSILSLKADSNLTVVFQKNIGYFDPALPGNFTISVGADENSFTELVTFEDSETKDLYLHFIHDVVVPSTLGHHIFQVTYVTSPGVVYYQCADITVI</sequence>
<dbReference type="AlphaFoldDB" id="A0A7J7IWX8"/>
<evidence type="ECO:0000313" key="3">
    <source>
        <dbReference type="Proteomes" id="UP000593567"/>
    </source>
</evidence>
<accession>A0A7J7IWX8</accession>
<feature type="signal peptide" evidence="1">
    <location>
        <begin position="1"/>
        <end position="16"/>
    </location>
</feature>
<feature type="chain" id="PRO_5029707264" evidence="1">
    <location>
        <begin position="17"/>
        <end position="151"/>
    </location>
</feature>
<dbReference type="Proteomes" id="UP000593567">
    <property type="component" value="Unassembled WGS sequence"/>
</dbReference>
<gene>
    <name evidence="2" type="ORF">EB796_023939</name>
</gene>
<evidence type="ECO:0000256" key="1">
    <source>
        <dbReference type="SAM" id="SignalP"/>
    </source>
</evidence>
<dbReference type="EMBL" id="VXIV02003364">
    <property type="protein sequence ID" value="KAF6017738.1"/>
    <property type="molecule type" value="Genomic_DNA"/>
</dbReference>
<organism evidence="2 3">
    <name type="scientific">Bugula neritina</name>
    <name type="common">Brown bryozoan</name>
    <name type="synonym">Sertularia neritina</name>
    <dbReference type="NCBI Taxonomy" id="10212"/>
    <lineage>
        <taxon>Eukaryota</taxon>
        <taxon>Metazoa</taxon>
        <taxon>Spiralia</taxon>
        <taxon>Lophotrochozoa</taxon>
        <taxon>Bryozoa</taxon>
        <taxon>Gymnolaemata</taxon>
        <taxon>Cheilostomatida</taxon>
        <taxon>Flustrina</taxon>
        <taxon>Buguloidea</taxon>
        <taxon>Bugulidae</taxon>
        <taxon>Bugula</taxon>
    </lineage>
</organism>
<evidence type="ECO:0000313" key="2">
    <source>
        <dbReference type="EMBL" id="KAF6017738.1"/>
    </source>
</evidence>
<dbReference type="OrthoDB" id="10022075at2759"/>
<keyword evidence="1" id="KW-0732">Signal</keyword>
<protein>
    <submittedName>
        <fullName evidence="2">Uncharacterized protein</fullName>
    </submittedName>
</protein>
<proteinExistence type="predicted"/>
<dbReference type="PANTHER" id="PTHR37916">
    <property type="entry name" value="CHITIN-BINDING TYPE-4 DOMAIN-CONTAINING PROTEIN"/>
    <property type="match status" value="1"/>
</dbReference>